<dbReference type="PROSITE" id="PS50812">
    <property type="entry name" value="PWWP"/>
    <property type="match status" value="1"/>
</dbReference>
<dbReference type="SUPFAM" id="SSF63748">
    <property type="entry name" value="Tudor/PWWP/MBT"/>
    <property type="match status" value="1"/>
</dbReference>
<reference evidence="3" key="1">
    <citation type="journal article" date="2016" name="Nat. Genet.">
        <title>A high-quality carrot genome assembly provides new insights into carotenoid accumulation and asterid genome evolution.</title>
        <authorList>
            <person name="Iorizzo M."/>
            <person name="Ellison S."/>
            <person name="Senalik D."/>
            <person name="Zeng P."/>
            <person name="Satapoomin P."/>
            <person name="Huang J."/>
            <person name="Bowman M."/>
            <person name="Iovene M."/>
            <person name="Sanseverino W."/>
            <person name="Cavagnaro P."/>
            <person name="Yildiz M."/>
            <person name="Macko-Podgorni A."/>
            <person name="Moranska E."/>
            <person name="Grzebelus E."/>
            <person name="Grzebelus D."/>
            <person name="Ashrafi H."/>
            <person name="Zheng Z."/>
            <person name="Cheng S."/>
            <person name="Spooner D."/>
            <person name="Van Deynze A."/>
            <person name="Simon P."/>
        </authorList>
    </citation>
    <scope>NUCLEOTIDE SEQUENCE</scope>
    <source>
        <tissue evidence="3">Leaf</tissue>
    </source>
</reference>
<dbReference type="Pfam" id="PF00855">
    <property type="entry name" value="PWWP"/>
    <property type="match status" value="1"/>
</dbReference>
<dbReference type="PANTHER" id="PTHR10688:SF14">
    <property type="entry name" value="PWWP DOMAIN-CONTAINING PROTEIN"/>
    <property type="match status" value="1"/>
</dbReference>
<dbReference type="Gene3D" id="2.30.30.140">
    <property type="match status" value="1"/>
</dbReference>
<dbReference type="InterPro" id="IPR000313">
    <property type="entry name" value="PWWP_dom"/>
</dbReference>
<dbReference type="PANTHER" id="PTHR10688">
    <property type="entry name" value="PWWP DOMAIN-CONTAINING PROTEIN"/>
    <property type="match status" value="1"/>
</dbReference>
<feature type="compositionally biased region" description="Basic and acidic residues" evidence="1">
    <location>
        <begin position="15"/>
        <end position="27"/>
    </location>
</feature>
<evidence type="ECO:0000313" key="3">
    <source>
        <dbReference type="EMBL" id="WOH06121.1"/>
    </source>
</evidence>
<dbReference type="EMBL" id="CP093348">
    <property type="protein sequence ID" value="WOH06121.1"/>
    <property type="molecule type" value="Genomic_DNA"/>
</dbReference>
<name>A0AAF0XGQ6_DAUCS</name>
<reference evidence="3" key="2">
    <citation type="submission" date="2022-03" db="EMBL/GenBank/DDBJ databases">
        <title>Draft title - Genomic analysis of global carrot germplasm unveils the trajectory of domestication and the origin of high carotenoid orange carrot.</title>
        <authorList>
            <person name="Iorizzo M."/>
            <person name="Ellison S."/>
            <person name="Senalik D."/>
            <person name="Macko-Podgorni A."/>
            <person name="Grzebelus D."/>
            <person name="Bostan H."/>
            <person name="Rolling W."/>
            <person name="Curaba J."/>
            <person name="Simon P."/>
        </authorList>
    </citation>
    <scope>NUCLEOTIDE SEQUENCE</scope>
    <source>
        <tissue evidence="3">Leaf</tissue>
    </source>
</reference>
<organism evidence="3 4">
    <name type="scientific">Daucus carota subsp. sativus</name>
    <name type="common">Carrot</name>
    <dbReference type="NCBI Taxonomy" id="79200"/>
    <lineage>
        <taxon>Eukaryota</taxon>
        <taxon>Viridiplantae</taxon>
        <taxon>Streptophyta</taxon>
        <taxon>Embryophyta</taxon>
        <taxon>Tracheophyta</taxon>
        <taxon>Spermatophyta</taxon>
        <taxon>Magnoliopsida</taxon>
        <taxon>eudicotyledons</taxon>
        <taxon>Gunneridae</taxon>
        <taxon>Pentapetalae</taxon>
        <taxon>asterids</taxon>
        <taxon>campanulids</taxon>
        <taxon>Apiales</taxon>
        <taxon>Apiaceae</taxon>
        <taxon>Apioideae</taxon>
        <taxon>Scandiceae</taxon>
        <taxon>Daucinae</taxon>
        <taxon>Daucus</taxon>
        <taxon>Daucus sect. Daucus</taxon>
    </lineage>
</organism>
<keyword evidence="4" id="KW-1185">Reference proteome</keyword>
<dbReference type="Proteomes" id="UP000077755">
    <property type="component" value="Chromosome 6"/>
</dbReference>
<dbReference type="CDD" id="cd05162">
    <property type="entry name" value="PWWP"/>
    <property type="match status" value="1"/>
</dbReference>
<gene>
    <name evidence="3" type="ORF">DCAR_0625544</name>
</gene>
<protein>
    <recommendedName>
        <fullName evidence="2">PWWP domain-containing protein</fullName>
    </recommendedName>
</protein>
<evidence type="ECO:0000259" key="2">
    <source>
        <dbReference type="PROSITE" id="PS50812"/>
    </source>
</evidence>
<evidence type="ECO:0000256" key="1">
    <source>
        <dbReference type="SAM" id="MobiDB-lite"/>
    </source>
</evidence>
<dbReference type="AlphaFoldDB" id="A0AAF0XGQ6"/>
<proteinExistence type="predicted"/>
<feature type="region of interest" description="Disordered" evidence="1">
    <location>
        <begin position="15"/>
        <end position="55"/>
    </location>
</feature>
<sequence length="297" mass="33149">MKTYVRRKKQDKMVIEDDSFIRPDSHKQSRSSPLPKPGSEFSVVLSPPSMSNLHDHEEESYMMNLLPESESSKEKSSTLIESTPDAKIDEKTDLLNLPLAQWVQPQNKRKIVSLETSTQKVISPVKLESVQSPTQSDVDVQRGDVCPTPGCVVWAKKASQMWWPAEVLVHEALAPNSCTENTGGLVLVHYYGSEKSDWVDPARDLSPFKECFEERSRNPSEEFQQALKQALHQKKHQSSTTKLIVPAQGDACLNSTNSNKTEDCSELSISSNSAKDSRRLRIMRSLGLAPPIGSPFA</sequence>
<feature type="domain" description="PWWP" evidence="2">
    <location>
        <begin position="149"/>
        <end position="210"/>
    </location>
</feature>
<dbReference type="InterPro" id="IPR052657">
    <property type="entry name" value="PDP_family_Arabidopsis"/>
</dbReference>
<accession>A0AAF0XGQ6</accession>
<evidence type="ECO:0000313" key="4">
    <source>
        <dbReference type="Proteomes" id="UP000077755"/>
    </source>
</evidence>